<dbReference type="EnsemblPlants" id="MELO3C028914.2.1">
    <property type="protein sequence ID" value="MELO3C028914.2.1"/>
    <property type="gene ID" value="MELO3C028914.2"/>
</dbReference>
<protein>
    <submittedName>
        <fullName evidence="2">Uncharacterized protein</fullName>
    </submittedName>
</protein>
<dbReference type="AlphaFoldDB" id="A0A9I9E544"/>
<evidence type="ECO:0000256" key="1">
    <source>
        <dbReference type="SAM" id="MobiDB-lite"/>
    </source>
</evidence>
<sequence length="70" mass="8164">MVKDKSTMSERITTNLPVMKSIVEGGSTSMKRIENEGQRKEIETEEKVSEEQTEKIEIEEKASDRNKFEW</sequence>
<feature type="region of interest" description="Disordered" evidence="1">
    <location>
        <begin position="24"/>
        <end position="70"/>
    </location>
</feature>
<feature type="compositionally biased region" description="Basic and acidic residues" evidence="1">
    <location>
        <begin position="31"/>
        <end position="70"/>
    </location>
</feature>
<evidence type="ECO:0000313" key="2">
    <source>
        <dbReference type="EnsemblPlants" id="MELO3C028914.2.1"/>
    </source>
</evidence>
<dbReference type="Gramene" id="MELO3C028914.2.1">
    <property type="protein sequence ID" value="MELO3C028914.2.1"/>
    <property type="gene ID" value="MELO3C028914.2"/>
</dbReference>
<organism evidence="2">
    <name type="scientific">Cucumis melo</name>
    <name type="common">Muskmelon</name>
    <dbReference type="NCBI Taxonomy" id="3656"/>
    <lineage>
        <taxon>Eukaryota</taxon>
        <taxon>Viridiplantae</taxon>
        <taxon>Streptophyta</taxon>
        <taxon>Embryophyta</taxon>
        <taxon>Tracheophyta</taxon>
        <taxon>Spermatophyta</taxon>
        <taxon>Magnoliopsida</taxon>
        <taxon>eudicotyledons</taxon>
        <taxon>Gunneridae</taxon>
        <taxon>Pentapetalae</taxon>
        <taxon>rosids</taxon>
        <taxon>fabids</taxon>
        <taxon>Cucurbitales</taxon>
        <taxon>Cucurbitaceae</taxon>
        <taxon>Benincaseae</taxon>
        <taxon>Cucumis</taxon>
    </lineage>
</organism>
<name>A0A9I9E544_CUCME</name>
<proteinExistence type="predicted"/>
<reference evidence="2" key="1">
    <citation type="submission" date="2023-03" db="UniProtKB">
        <authorList>
            <consortium name="EnsemblPlants"/>
        </authorList>
    </citation>
    <scope>IDENTIFICATION</scope>
</reference>
<accession>A0A9I9E544</accession>